<organism evidence="1 2">
    <name type="scientific">Umezawaea tangerina</name>
    <dbReference type="NCBI Taxonomy" id="84725"/>
    <lineage>
        <taxon>Bacteria</taxon>
        <taxon>Bacillati</taxon>
        <taxon>Actinomycetota</taxon>
        <taxon>Actinomycetes</taxon>
        <taxon>Pseudonocardiales</taxon>
        <taxon>Pseudonocardiaceae</taxon>
        <taxon>Umezawaea</taxon>
    </lineage>
</organism>
<sequence>MTTEPLVEDRGGDLIEAASAILNADRTHRYVLTRWWADGPTWMFIMLNPSTADAFAVDPTLTRCLRFARRGGAGTLVVCNLFGLRSTDPSVLEHHPDPIGASNDQLLVEQAVAADIVVAGWGAHGRLHDRDRTIVELLDGHVRWRCLASNNDGSPRHPLYIRADAPLSYFNPQTRWS</sequence>
<comment type="caution">
    <text evidence="1">The sequence shown here is derived from an EMBL/GenBank/DDBJ whole genome shotgun (WGS) entry which is preliminary data.</text>
</comment>
<name>A0A2T0SPE2_9PSEU</name>
<evidence type="ECO:0000313" key="1">
    <source>
        <dbReference type="EMBL" id="PRY35292.1"/>
    </source>
</evidence>
<dbReference type="Proteomes" id="UP000239494">
    <property type="component" value="Unassembled WGS sequence"/>
</dbReference>
<dbReference type="Pfam" id="PF07799">
    <property type="entry name" value="DUF1643"/>
    <property type="match status" value="1"/>
</dbReference>
<dbReference type="AlphaFoldDB" id="A0A2T0SPE2"/>
<gene>
    <name evidence="1" type="ORF">CLV43_114210</name>
</gene>
<evidence type="ECO:0008006" key="3">
    <source>
        <dbReference type="Google" id="ProtNLM"/>
    </source>
</evidence>
<keyword evidence="2" id="KW-1185">Reference proteome</keyword>
<accession>A0A2T0SPE2</accession>
<dbReference type="RefSeq" id="WP_211304751.1">
    <property type="nucleotide sequence ID" value="NZ_PVTF01000014.1"/>
</dbReference>
<protein>
    <recommendedName>
        <fullName evidence="3">DUF1643 domain-containing protein</fullName>
    </recommendedName>
</protein>
<evidence type="ECO:0000313" key="2">
    <source>
        <dbReference type="Proteomes" id="UP000239494"/>
    </source>
</evidence>
<proteinExistence type="predicted"/>
<dbReference type="InterPro" id="IPR012441">
    <property type="entry name" value="DUF1643"/>
</dbReference>
<dbReference type="EMBL" id="PVTF01000014">
    <property type="protein sequence ID" value="PRY35292.1"/>
    <property type="molecule type" value="Genomic_DNA"/>
</dbReference>
<reference evidence="1 2" key="1">
    <citation type="submission" date="2018-03" db="EMBL/GenBank/DDBJ databases">
        <title>Genomic Encyclopedia of Archaeal and Bacterial Type Strains, Phase II (KMG-II): from individual species to whole genera.</title>
        <authorList>
            <person name="Goeker M."/>
        </authorList>
    </citation>
    <scope>NUCLEOTIDE SEQUENCE [LARGE SCALE GENOMIC DNA]</scope>
    <source>
        <strain evidence="1 2">DSM 44720</strain>
    </source>
</reference>